<gene>
    <name evidence="1" type="ORF">NCTC7911_02996</name>
</gene>
<protein>
    <submittedName>
        <fullName evidence="1">Uncharacterized protein</fullName>
    </submittedName>
</protein>
<evidence type="ECO:0000313" key="1">
    <source>
        <dbReference type="EMBL" id="STZ74815.1"/>
    </source>
</evidence>
<dbReference type="EMBL" id="UGQC01000002">
    <property type="protein sequence ID" value="STZ74815.1"/>
    <property type="molecule type" value="Genomic_DNA"/>
</dbReference>
<dbReference type="Proteomes" id="UP000254107">
    <property type="component" value="Unassembled WGS sequence"/>
</dbReference>
<keyword evidence="2" id="KW-1185">Reference proteome</keyword>
<organism evidence="1 2">
    <name type="scientific">Moraxella lacunata</name>
    <dbReference type="NCBI Taxonomy" id="477"/>
    <lineage>
        <taxon>Bacteria</taxon>
        <taxon>Pseudomonadati</taxon>
        <taxon>Pseudomonadota</taxon>
        <taxon>Gammaproteobacteria</taxon>
        <taxon>Moraxellales</taxon>
        <taxon>Moraxellaceae</taxon>
        <taxon>Moraxella</taxon>
    </lineage>
</organism>
<reference evidence="1 2" key="1">
    <citation type="submission" date="2018-06" db="EMBL/GenBank/DDBJ databases">
        <authorList>
            <consortium name="Pathogen Informatics"/>
            <person name="Doyle S."/>
        </authorList>
    </citation>
    <scope>NUCLEOTIDE SEQUENCE [LARGE SCALE GENOMIC DNA]</scope>
    <source>
        <strain evidence="1 2">NCTC7911</strain>
    </source>
</reference>
<evidence type="ECO:0000313" key="2">
    <source>
        <dbReference type="Proteomes" id="UP000254107"/>
    </source>
</evidence>
<sequence length="64" mass="7243">MIITAEAPSTIADTGYDEENYRIKALQSLASYRKTGLHVTHDELKDWLNDLKDGLIRKAPQCHS</sequence>
<name>A0A378UBX7_MORLA</name>
<proteinExistence type="predicted"/>
<dbReference type="AlphaFoldDB" id="A0A378UBX7"/>
<accession>A0A378UBX7</accession>